<keyword evidence="3" id="KW-1185">Reference proteome</keyword>
<protein>
    <submittedName>
        <fullName evidence="2">Uncharacterized protein</fullName>
    </submittedName>
</protein>
<feature type="region of interest" description="Disordered" evidence="1">
    <location>
        <begin position="203"/>
        <end position="246"/>
    </location>
</feature>
<proteinExistence type="predicted"/>
<feature type="compositionally biased region" description="Acidic residues" evidence="1">
    <location>
        <begin position="215"/>
        <end position="233"/>
    </location>
</feature>
<evidence type="ECO:0000313" key="3">
    <source>
        <dbReference type="Proteomes" id="UP000697127"/>
    </source>
</evidence>
<dbReference type="OrthoDB" id="29853at2759"/>
<accession>A0A9P6WGT3</accession>
<comment type="caution">
    <text evidence="2">The sequence shown here is derived from an EMBL/GenBank/DDBJ whole genome shotgun (WGS) entry which is preliminary data.</text>
</comment>
<organism evidence="2 3">
    <name type="scientific">Pichia californica</name>
    <dbReference type="NCBI Taxonomy" id="460514"/>
    <lineage>
        <taxon>Eukaryota</taxon>
        <taxon>Fungi</taxon>
        <taxon>Dikarya</taxon>
        <taxon>Ascomycota</taxon>
        <taxon>Saccharomycotina</taxon>
        <taxon>Pichiomycetes</taxon>
        <taxon>Pichiales</taxon>
        <taxon>Pichiaceae</taxon>
        <taxon>Pichia</taxon>
    </lineage>
</organism>
<gene>
    <name evidence="2" type="ORF">C6P40_003268</name>
</gene>
<sequence length="340" mass="39071">MQAESQLKLLIRTTKSKLEFKLSKSRSLSTHTIQTVIVPDLRNLVSMSNDSRSFERSFEILKMKLSQLVRNDRSADVWEDLIGELSILENSINKLITMAELQRSLIAKEQRQQQQNIRSASTNGNGWSFLGFQFNDNKKTQPFSLESSDEEIKENEPLDRVTKVVRNVIVAEDYLSDDIKELHKLALALSKCIDKEKVITRSPSSTEKKIQINDELNEVDLESEEPGDLNDDPTDGKKKSLLNKKTNSPNLDLEDRIYIEIVRKLRGDDEETVVDDYLTELCDIYRIDIYNDGKYKDDVNENDSDGTESPPNNGDLKPQIKKRLDDLDDLKQRFEALKKS</sequence>
<evidence type="ECO:0000313" key="2">
    <source>
        <dbReference type="EMBL" id="KAG0686856.1"/>
    </source>
</evidence>
<feature type="region of interest" description="Disordered" evidence="1">
    <location>
        <begin position="295"/>
        <end position="321"/>
    </location>
</feature>
<dbReference type="EMBL" id="PUHW01000362">
    <property type="protein sequence ID" value="KAG0686856.1"/>
    <property type="molecule type" value="Genomic_DNA"/>
</dbReference>
<name>A0A9P6WGT3_9ASCO</name>
<dbReference type="Proteomes" id="UP000697127">
    <property type="component" value="Unassembled WGS sequence"/>
</dbReference>
<dbReference type="AlphaFoldDB" id="A0A9P6WGT3"/>
<evidence type="ECO:0000256" key="1">
    <source>
        <dbReference type="SAM" id="MobiDB-lite"/>
    </source>
</evidence>
<reference evidence="2" key="1">
    <citation type="submission" date="2020-11" db="EMBL/GenBank/DDBJ databases">
        <title>Kefir isolates.</title>
        <authorList>
            <person name="Marcisauskas S."/>
            <person name="Kim Y."/>
            <person name="Blasche S."/>
        </authorList>
    </citation>
    <scope>NUCLEOTIDE SEQUENCE</scope>
    <source>
        <strain evidence="2">Olga-1</strain>
    </source>
</reference>